<protein>
    <submittedName>
        <fullName evidence="1">Uncharacterized protein</fullName>
    </submittedName>
</protein>
<dbReference type="AlphaFoldDB" id="A0AAD6R213"/>
<gene>
    <name evidence="1" type="ORF">NC653_011341</name>
</gene>
<evidence type="ECO:0000313" key="1">
    <source>
        <dbReference type="EMBL" id="KAJ7000855.1"/>
    </source>
</evidence>
<evidence type="ECO:0000313" key="2">
    <source>
        <dbReference type="Proteomes" id="UP001164929"/>
    </source>
</evidence>
<accession>A0AAD6R213</accession>
<sequence>MSEVVEALKPLPNLKDMASSSYSFKVCKQIVTSQT</sequence>
<comment type="caution">
    <text evidence="1">The sequence shown here is derived from an EMBL/GenBank/DDBJ whole genome shotgun (WGS) entry which is preliminary data.</text>
</comment>
<keyword evidence="2" id="KW-1185">Reference proteome</keyword>
<dbReference type="EMBL" id="JAQIZT010000004">
    <property type="protein sequence ID" value="KAJ7000855.1"/>
    <property type="molecule type" value="Genomic_DNA"/>
</dbReference>
<organism evidence="1 2">
    <name type="scientific">Populus alba x Populus x berolinensis</name>
    <dbReference type="NCBI Taxonomy" id="444605"/>
    <lineage>
        <taxon>Eukaryota</taxon>
        <taxon>Viridiplantae</taxon>
        <taxon>Streptophyta</taxon>
        <taxon>Embryophyta</taxon>
        <taxon>Tracheophyta</taxon>
        <taxon>Spermatophyta</taxon>
        <taxon>Magnoliopsida</taxon>
        <taxon>eudicotyledons</taxon>
        <taxon>Gunneridae</taxon>
        <taxon>Pentapetalae</taxon>
        <taxon>rosids</taxon>
        <taxon>fabids</taxon>
        <taxon>Malpighiales</taxon>
        <taxon>Salicaceae</taxon>
        <taxon>Saliceae</taxon>
        <taxon>Populus</taxon>
    </lineage>
</organism>
<proteinExistence type="predicted"/>
<name>A0AAD6R213_9ROSI</name>
<dbReference type="Proteomes" id="UP001164929">
    <property type="component" value="Chromosome 4"/>
</dbReference>
<reference evidence="1 2" key="1">
    <citation type="journal article" date="2023" name="Mol. Ecol. Resour.">
        <title>Chromosome-level genome assembly of a triploid poplar Populus alba 'Berolinensis'.</title>
        <authorList>
            <person name="Chen S."/>
            <person name="Yu Y."/>
            <person name="Wang X."/>
            <person name="Wang S."/>
            <person name="Zhang T."/>
            <person name="Zhou Y."/>
            <person name="He R."/>
            <person name="Meng N."/>
            <person name="Wang Y."/>
            <person name="Liu W."/>
            <person name="Liu Z."/>
            <person name="Liu J."/>
            <person name="Guo Q."/>
            <person name="Huang H."/>
            <person name="Sederoff R.R."/>
            <person name="Wang G."/>
            <person name="Qu G."/>
            <person name="Chen S."/>
        </authorList>
    </citation>
    <scope>NUCLEOTIDE SEQUENCE [LARGE SCALE GENOMIC DNA]</scope>
    <source>
        <strain evidence="1">SC-2020</strain>
    </source>
</reference>